<gene>
    <name evidence="1" type="ORF">SEMRO_2649_G333680.1</name>
</gene>
<name>A0A9N8F368_9STRA</name>
<proteinExistence type="predicted"/>
<evidence type="ECO:0000313" key="2">
    <source>
        <dbReference type="Proteomes" id="UP001153069"/>
    </source>
</evidence>
<keyword evidence="2" id="KW-1185">Reference proteome</keyword>
<evidence type="ECO:0000313" key="1">
    <source>
        <dbReference type="EMBL" id="CAB9529859.1"/>
    </source>
</evidence>
<dbReference type="EMBL" id="CAICTM010002647">
    <property type="protein sequence ID" value="CAB9529859.1"/>
    <property type="molecule type" value="Genomic_DNA"/>
</dbReference>
<protein>
    <submittedName>
        <fullName evidence="1">Uncharacterized protein</fullName>
    </submittedName>
</protein>
<reference evidence="1" key="1">
    <citation type="submission" date="2020-06" db="EMBL/GenBank/DDBJ databases">
        <authorList>
            <consortium name="Plant Systems Biology data submission"/>
        </authorList>
    </citation>
    <scope>NUCLEOTIDE SEQUENCE</scope>
    <source>
        <strain evidence="1">D6</strain>
    </source>
</reference>
<accession>A0A9N8F368</accession>
<dbReference type="Proteomes" id="UP001153069">
    <property type="component" value="Unassembled WGS sequence"/>
</dbReference>
<dbReference type="AlphaFoldDB" id="A0A9N8F368"/>
<organism evidence="1 2">
    <name type="scientific">Seminavis robusta</name>
    <dbReference type="NCBI Taxonomy" id="568900"/>
    <lineage>
        <taxon>Eukaryota</taxon>
        <taxon>Sar</taxon>
        <taxon>Stramenopiles</taxon>
        <taxon>Ochrophyta</taxon>
        <taxon>Bacillariophyta</taxon>
        <taxon>Bacillariophyceae</taxon>
        <taxon>Bacillariophycidae</taxon>
        <taxon>Naviculales</taxon>
        <taxon>Naviculaceae</taxon>
        <taxon>Seminavis</taxon>
    </lineage>
</organism>
<comment type="caution">
    <text evidence="1">The sequence shown here is derived from an EMBL/GenBank/DDBJ whole genome shotgun (WGS) entry which is preliminary data.</text>
</comment>
<sequence>MRQEWDIRNTSEDACDRLKKYTRMMPEKHFCLSFSYNDLTGGYILVEDTGGYDIQVLNTEHGLRSFITGLYYVIQAMNADFLSIRMGVSVVLECAGFDIVANMNNKISKTICDNLYCNYPFAIHEEADWTASTCSQIHKQQLKDSSREFNKV</sequence>